<dbReference type="AlphaFoldDB" id="A0A0C3JIF4"/>
<dbReference type="HOGENOM" id="CLU_1245822_0_0_1"/>
<proteinExistence type="predicted"/>
<evidence type="ECO:0000313" key="1">
    <source>
        <dbReference type="EMBL" id="KIN97371.1"/>
    </source>
</evidence>
<dbReference type="InParanoid" id="A0A0C3JIF4"/>
<keyword evidence="2" id="KW-1185">Reference proteome</keyword>
<sequence>MAVPGSLLQLPKTTLKEYHTKESLQYLAVTFDIGTQTKVNRWKVKVKKLSMTLVARRFSHTIIFVTVHSEVTCGDLFAGKGEDGKDIAMEVNRFMGWLFSPLLADLVHASMLVMLTCGPVILFQELFDVLKQSIARLQLEFTLAFTAADFISTTLKLFIVSYGVKVLIEGHYFADVLPDLLEGASSYQALPFLQPVLSSPDTDILGTTATGDHGVPPSPWHA</sequence>
<name>A0A0C3JIF4_PISTI</name>
<evidence type="ECO:0000313" key="2">
    <source>
        <dbReference type="Proteomes" id="UP000054217"/>
    </source>
</evidence>
<dbReference type="EMBL" id="KN832030">
    <property type="protein sequence ID" value="KIN97371.1"/>
    <property type="molecule type" value="Genomic_DNA"/>
</dbReference>
<dbReference type="OrthoDB" id="2690291at2759"/>
<reference evidence="1 2" key="1">
    <citation type="submission" date="2014-04" db="EMBL/GenBank/DDBJ databases">
        <authorList>
            <consortium name="DOE Joint Genome Institute"/>
            <person name="Kuo A."/>
            <person name="Kohler A."/>
            <person name="Costa M.D."/>
            <person name="Nagy L.G."/>
            <person name="Floudas D."/>
            <person name="Copeland A."/>
            <person name="Barry K.W."/>
            <person name="Cichocki N."/>
            <person name="Veneault-Fourrey C."/>
            <person name="LaButti K."/>
            <person name="Lindquist E.A."/>
            <person name="Lipzen A."/>
            <person name="Lundell T."/>
            <person name="Morin E."/>
            <person name="Murat C."/>
            <person name="Sun H."/>
            <person name="Tunlid A."/>
            <person name="Henrissat B."/>
            <person name="Grigoriev I.V."/>
            <person name="Hibbett D.S."/>
            <person name="Martin F."/>
            <person name="Nordberg H.P."/>
            <person name="Cantor M.N."/>
            <person name="Hua S.X."/>
        </authorList>
    </citation>
    <scope>NUCLEOTIDE SEQUENCE [LARGE SCALE GENOMIC DNA]</scope>
    <source>
        <strain evidence="1 2">Marx 270</strain>
    </source>
</reference>
<reference evidence="2" key="2">
    <citation type="submission" date="2015-01" db="EMBL/GenBank/DDBJ databases">
        <title>Evolutionary Origins and Diversification of the Mycorrhizal Mutualists.</title>
        <authorList>
            <consortium name="DOE Joint Genome Institute"/>
            <consortium name="Mycorrhizal Genomics Consortium"/>
            <person name="Kohler A."/>
            <person name="Kuo A."/>
            <person name="Nagy L.G."/>
            <person name="Floudas D."/>
            <person name="Copeland A."/>
            <person name="Barry K.W."/>
            <person name="Cichocki N."/>
            <person name="Veneault-Fourrey C."/>
            <person name="LaButti K."/>
            <person name="Lindquist E.A."/>
            <person name="Lipzen A."/>
            <person name="Lundell T."/>
            <person name="Morin E."/>
            <person name="Murat C."/>
            <person name="Riley R."/>
            <person name="Ohm R."/>
            <person name="Sun H."/>
            <person name="Tunlid A."/>
            <person name="Henrissat B."/>
            <person name="Grigoriev I.V."/>
            <person name="Hibbett D.S."/>
            <person name="Martin F."/>
        </authorList>
    </citation>
    <scope>NUCLEOTIDE SEQUENCE [LARGE SCALE GENOMIC DNA]</scope>
    <source>
        <strain evidence="2">Marx 270</strain>
    </source>
</reference>
<accession>A0A0C3JIF4</accession>
<organism evidence="1 2">
    <name type="scientific">Pisolithus tinctorius Marx 270</name>
    <dbReference type="NCBI Taxonomy" id="870435"/>
    <lineage>
        <taxon>Eukaryota</taxon>
        <taxon>Fungi</taxon>
        <taxon>Dikarya</taxon>
        <taxon>Basidiomycota</taxon>
        <taxon>Agaricomycotina</taxon>
        <taxon>Agaricomycetes</taxon>
        <taxon>Agaricomycetidae</taxon>
        <taxon>Boletales</taxon>
        <taxon>Sclerodermatineae</taxon>
        <taxon>Pisolithaceae</taxon>
        <taxon>Pisolithus</taxon>
    </lineage>
</organism>
<gene>
    <name evidence="1" type="ORF">M404DRAFT_32350</name>
</gene>
<dbReference type="Proteomes" id="UP000054217">
    <property type="component" value="Unassembled WGS sequence"/>
</dbReference>
<protein>
    <submittedName>
        <fullName evidence="1">Uncharacterized protein</fullName>
    </submittedName>
</protein>